<dbReference type="InterPro" id="IPR011712">
    <property type="entry name" value="Sig_transdc_His_kin_sub3_dim/P"/>
</dbReference>
<dbReference type="PROSITE" id="PS50109">
    <property type="entry name" value="HIS_KIN"/>
    <property type="match status" value="1"/>
</dbReference>
<comment type="caution">
    <text evidence="11">The sequence shown here is derived from an EMBL/GenBank/DDBJ whole genome shotgun (WGS) entry which is preliminary data.</text>
</comment>
<dbReference type="PANTHER" id="PTHR24421:SF10">
    <property type="entry name" value="NITRATE_NITRITE SENSOR PROTEIN NARQ"/>
    <property type="match status" value="1"/>
</dbReference>
<dbReference type="RefSeq" id="WP_133900552.1">
    <property type="nucleotide sequence ID" value="NZ_SOCP01000001.1"/>
</dbReference>
<reference evidence="11 12" key="1">
    <citation type="submission" date="2019-03" db="EMBL/GenBank/DDBJ databases">
        <title>Genomic Encyclopedia of Archaeal and Bacterial Type Strains, Phase II (KMG-II): from individual species to whole genera.</title>
        <authorList>
            <person name="Goeker M."/>
        </authorList>
    </citation>
    <scope>NUCLEOTIDE SEQUENCE [LARGE SCALE GENOMIC DNA]</scope>
    <source>
        <strain evidence="11 12">DSM 45499</strain>
    </source>
</reference>
<keyword evidence="5" id="KW-0547">Nucleotide-binding</keyword>
<name>A0A4V3FV12_9PSEU</name>
<evidence type="ECO:0000256" key="6">
    <source>
        <dbReference type="ARBA" id="ARBA00022777"/>
    </source>
</evidence>
<keyword evidence="8" id="KW-0902">Two-component regulatory system</keyword>
<keyword evidence="12" id="KW-1185">Reference proteome</keyword>
<keyword evidence="7" id="KW-0067">ATP-binding</keyword>
<keyword evidence="4" id="KW-0808">Transferase</keyword>
<dbReference type="Gene3D" id="3.30.565.10">
    <property type="entry name" value="Histidine kinase-like ATPase, C-terminal domain"/>
    <property type="match status" value="1"/>
</dbReference>
<feature type="transmembrane region" description="Helical" evidence="9">
    <location>
        <begin position="135"/>
        <end position="153"/>
    </location>
</feature>
<evidence type="ECO:0000256" key="4">
    <source>
        <dbReference type="ARBA" id="ARBA00022679"/>
    </source>
</evidence>
<accession>A0A4V3FV12</accession>
<keyword evidence="9" id="KW-0472">Membrane</keyword>
<dbReference type="InterPro" id="IPR005467">
    <property type="entry name" value="His_kinase_dom"/>
</dbReference>
<protein>
    <recommendedName>
        <fullName evidence="2">histidine kinase</fullName>
        <ecNumber evidence="2">2.7.13.3</ecNumber>
    </recommendedName>
</protein>
<sequence>MTRIVPWVFGAVYGIVLLAGLYFVVGGLGGGDPLRLTGFLAGMAMLFVVEVVAWRAPRWEVWLLGVRLALFVVVVAFDESGLSRVLFVLVPFAAYLAFGRRVGVVLGGVALALLVGGFAVRVPGWYRDADHVSDVLMFSMGLVLALAMADVALRERRAASRVAELSAAAERSRMARDLHDSLGHHLTAVSIQLEKAAAFAERDAGVARQALADARTSVGRALEDVRASVGALRAEPARLVDALAGLAADGVDLHVDGEERGTDQATATALYRAAQEAVTNARRHGRAATVGITVTFGAHGTRLVVTDDGIGFDVTTPRDGFGLLGLRERAALLGGTATVDSTPGAGTRVVVTVPAILPP</sequence>
<evidence type="ECO:0000256" key="7">
    <source>
        <dbReference type="ARBA" id="ARBA00022840"/>
    </source>
</evidence>
<feature type="transmembrane region" description="Helical" evidence="9">
    <location>
        <begin position="34"/>
        <end position="54"/>
    </location>
</feature>
<feature type="transmembrane region" description="Helical" evidence="9">
    <location>
        <begin position="105"/>
        <end position="123"/>
    </location>
</feature>
<feature type="domain" description="Histidine kinase" evidence="10">
    <location>
        <begin position="270"/>
        <end position="357"/>
    </location>
</feature>
<dbReference type="AlphaFoldDB" id="A0A4V3FV12"/>
<dbReference type="InterPro" id="IPR003594">
    <property type="entry name" value="HATPase_dom"/>
</dbReference>
<evidence type="ECO:0000256" key="1">
    <source>
        <dbReference type="ARBA" id="ARBA00000085"/>
    </source>
</evidence>
<keyword evidence="9" id="KW-0812">Transmembrane</keyword>
<dbReference type="Pfam" id="PF02518">
    <property type="entry name" value="HATPase_c"/>
    <property type="match status" value="1"/>
</dbReference>
<dbReference type="InterPro" id="IPR050482">
    <property type="entry name" value="Sensor_HK_TwoCompSys"/>
</dbReference>
<proteinExistence type="predicted"/>
<dbReference type="InterPro" id="IPR036890">
    <property type="entry name" value="HATPase_C_sf"/>
</dbReference>
<dbReference type="PANTHER" id="PTHR24421">
    <property type="entry name" value="NITRATE/NITRITE SENSOR PROTEIN NARX-RELATED"/>
    <property type="match status" value="1"/>
</dbReference>
<dbReference type="SMART" id="SM00387">
    <property type="entry name" value="HATPase_c"/>
    <property type="match status" value="1"/>
</dbReference>
<evidence type="ECO:0000256" key="3">
    <source>
        <dbReference type="ARBA" id="ARBA00022553"/>
    </source>
</evidence>
<dbReference type="Pfam" id="PF07730">
    <property type="entry name" value="HisKA_3"/>
    <property type="match status" value="1"/>
</dbReference>
<evidence type="ECO:0000256" key="8">
    <source>
        <dbReference type="ARBA" id="ARBA00023012"/>
    </source>
</evidence>
<keyword evidence="6 11" id="KW-0418">Kinase</keyword>
<evidence type="ECO:0000256" key="5">
    <source>
        <dbReference type="ARBA" id="ARBA00022741"/>
    </source>
</evidence>
<evidence type="ECO:0000259" key="10">
    <source>
        <dbReference type="PROSITE" id="PS50109"/>
    </source>
</evidence>
<feature type="transmembrane region" description="Helical" evidence="9">
    <location>
        <begin position="83"/>
        <end position="98"/>
    </location>
</feature>
<evidence type="ECO:0000313" key="11">
    <source>
        <dbReference type="EMBL" id="TDV57231.1"/>
    </source>
</evidence>
<dbReference type="Proteomes" id="UP000294927">
    <property type="component" value="Unassembled WGS sequence"/>
</dbReference>
<dbReference type="GO" id="GO:0005524">
    <property type="term" value="F:ATP binding"/>
    <property type="evidence" value="ECO:0007669"/>
    <property type="project" value="UniProtKB-KW"/>
</dbReference>
<evidence type="ECO:0000256" key="9">
    <source>
        <dbReference type="SAM" id="Phobius"/>
    </source>
</evidence>
<organism evidence="11 12">
    <name type="scientific">Actinophytocola oryzae</name>
    <dbReference type="NCBI Taxonomy" id="502181"/>
    <lineage>
        <taxon>Bacteria</taxon>
        <taxon>Bacillati</taxon>
        <taxon>Actinomycetota</taxon>
        <taxon>Actinomycetes</taxon>
        <taxon>Pseudonocardiales</taxon>
        <taxon>Pseudonocardiaceae</taxon>
    </lineage>
</organism>
<dbReference type="OrthoDB" id="227596at2"/>
<gene>
    <name evidence="11" type="ORF">CLV71_101102</name>
</gene>
<dbReference type="GO" id="GO:0000155">
    <property type="term" value="F:phosphorelay sensor kinase activity"/>
    <property type="evidence" value="ECO:0007669"/>
    <property type="project" value="InterPro"/>
</dbReference>
<feature type="transmembrane region" description="Helical" evidence="9">
    <location>
        <begin position="61"/>
        <end position="77"/>
    </location>
</feature>
<dbReference type="SUPFAM" id="SSF55874">
    <property type="entry name" value="ATPase domain of HSP90 chaperone/DNA topoisomerase II/histidine kinase"/>
    <property type="match status" value="1"/>
</dbReference>
<keyword evidence="9" id="KW-1133">Transmembrane helix</keyword>
<dbReference type="EC" id="2.7.13.3" evidence="2"/>
<comment type="catalytic activity">
    <reaction evidence="1">
        <text>ATP + protein L-histidine = ADP + protein N-phospho-L-histidine.</text>
        <dbReference type="EC" id="2.7.13.3"/>
    </reaction>
</comment>
<dbReference type="CDD" id="cd16917">
    <property type="entry name" value="HATPase_UhpB-NarQ-NarX-like"/>
    <property type="match status" value="1"/>
</dbReference>
<dbReference type="GO" id="GO:0046983">
    <property type="term" value="F:protein dimerization activity"/>
    <property type="evidence" value="ECO:0007669"/>
    <property type="project" value="InterPro"/>
</dbReference>
<evidence type="ECO:0000313" key="12">
    <source>
        <dbReference type="Proteomes" id="UP000294927"/>
    </source>
</evidence>
<dbReference type="Gene3D" id="1.20.5.1930">
    <property type="match status" value="1"/>
</dbReference>
<feature type="transmembrane region" description="Helical" evidence="9">
    <location>
        <begin position="7"/>
        <end position="28"/>
    </location>
</feature>
<dbReference type="EMBL" id="SOCP01000001">
    <property type="protein sequence ID" value="TDV57231.1"/>
    <property type="molecule type" value="Genomic_DNA"/>
</dbReference>
<evidence type="ECO:0000256" key="2">
    <source>
        <dbReference type="ARBA" id="ARBA00012438"/>
    </source>
</evidence>
<dbReference type="GO" id="GO:0016020">
    <property type="term" value="C:membrane"/>
    <property type="evidence" value="ECO:0007669"/>
    <property type="project" value="InterPro"/>
</dbReference>
<keyword evidence="3" id="KW-0597">Phosphoprotein</keyword>